<organism evidence="1 2">
    <name type="scientific">Oceaniferula marina</name>
    <dbReference type="NCBI Taxonomy" id="2748318"/>
    <lineage>
        <taxon>Bacteria</taxon>
        <taxon>Pseudomonadati</taxon>
        <taxon>Verrucomicrobiota</taxon>
        <taxon>Verrucomicrobiia</taxon>
        <taxon>Verrucomicrobiales</taxon>
        <taxon>Verrucomicrobiaceae</taxon>
        <taxon>Oceaniferula</taxon>
    </lineage>
</organism>
<dbReference type="RefSeq" id="WP_178930794.1">
    <property type="nucleotide sequence ID" value="NZ_JACBAZ010000001.1"/>
</dbReference>
<keyword evidence="2" id="KW-1185">Reference proteome</keyword>
<gene>
    <name evidence="1" type="ORF">HW115_01420</name>
</gene>
<name>A0A851GJ71_9BACT</name>
<protein>
    <submittedName>
        <fullName evidence="1">Uncharacterized protein</fullName>
    </submittedName>
</protein>
<accession>A0A851GJ71</accession>
<reference evidence="1 2" key="1">
    <citation type="submission" date="2020-07" db="EMBL/GenBank/DDBJ databases">
        <title>Roseicoccus Jingziensis gen. nov., sp. nov., isolated from coastal seawater.</title>
        <authorList>
            <person name="Feng X."/>
        </authorList>
    </citation>
    <scope>NUCLEOTIDE SEQUENCE [LARGE SCALE GENOMIC DNA]</scope>
    <source>
        <strain evidence="1 2">N1E253</strain>
    </source>
</reference>
<dbReference type="EMBL" id="JACBAZ010000001">
    <property type="protein sequence ID" value="NWK54254.1"/>
    <property type="molecule type" value="Genomic_DNA"/>
</dbReference>
<comment type="caution">
    <text evidence="1">The sequence shown here is derived from an EMBL/GenBank/DDBJ whole genome shotgun (WGS) entry which is preliminary data.</text>
</comment>
<sequence>MKKQYSTYTVVGHFSDDSRDEIKVMAICRLHAAVQGRALLQLLNESGLTLVFTEVR</sequence>
<evidence type="ECO:0000313" key="2">
    <source>
        <dbReference type="Proteomes" id="UP000557872"/>
    </source>
</evidence>
<dbReference type="AlphaFoldDB" id="A0A851GJ71"/>
<evidence type="ECO:0000313" key="1">
    <source>
        <dbReference type="EMBL" id="NWK54254.1"/>
    </source>
</evidence>
<dbReference type="Proteomes" id="UP000557872">
    <property type="component" value="Unassembled WGS sequence"/>
</dbReference>
<proteinExistence type="predicted"/>